<keyword evidence="2" id="KW-1185">Reference proteome</keyword>
<comment type="caution">
    <text evidence="1">The sequence shown here is derived from an EMBL/GenBank/DDBJ whole genome shotgun (WGS) entry which is preliminary data.</text>
</comment>
<sequence length="370" mass="43144">MSDKNKDFMSFFDSIDKIGSEDSQDFPVENIQDEREVLEFLDGIVNQKFSKEQNEKQSDNQNLKKDVSHEKSLKTKSENEIEEKRVEKTWFEGILDNTSFFFKQAEEKVKQFQHLDGKKIEERVSHIMDIDTLGKYGNQFKSNAIHALSSTFNSMLNIVAPPISSHEILEIEIYHNLTFFPKLDKILYSIFDEAVSYIEGKDIIVQKGKKDIPETELKKSFHIFEELETAINSAKTCVTPFLDLKQKKIEFSDSLPVYISQIHISIQAYSFNLQNISLNDKEKKSSEDEKMLCFVIYLNDPYRKIELNTQSQALPIQWIYQLNNININPKLSINNLNLIIEKIERTLQLSIAIIAQSYIEKRNKNDFVEK</sequence>
<proteinExistence type="predicted"/>
<dbReference type="Proteomes" id="UP000768646">
    <property type="component" value="Unassembled WGS sequence"/>
</dbReference>
<evidence type="ECO:0000313" key="2">
    <source>
        <dbReference type="Proteomes" id="UP000768646"/>
    </source>
</evidence>
<dbReference type="EMBL" id="JABTEG010000010">
    <property type="protein sequence ID" value="KAG4304170.1"/>
    <property type="molecule type" value="Genomic_DNA"/>
</dbReference>
<organism evidence="1 2">
    <name type="scientific">Pneumocystis oryctolagi</name>
    <dbReference type="NCBI Taxonomy" id="42067"/>
    <lineage>
        <taxon>Eukaryota</taxon>
        <taxon>Fungi</taxon>
        <taxon>Dikarya</taxon>
        <taxon>Ascomycota</taxon>
        <taxon>Taphrinomycotina</taxon>
        <taxon>Pneumocystomycetes</taxon>
        <taxon>Pneumocystaceae</taxon>
        <taxon>Pneumocystis</taxon>
    </lineage>
</organism>
<name>A0ACB7C9W7_9ASCO</name>
<accession>A0ACB7C9W7</accession>
<gene>
    <name evidence="1" type="ORF">PORY_002351</name>
</gene>
<protein>
    <submittedName>
        <fullName evidence="1">Uncharacterized protein</fullName>
    </submittedName>
</protein>
<reference evidence="1 2" key="1">
    <citation type="journal article" date="2021" name="Commun. Biol.">
        <title>Genomic insights into the host specific adaptation of the Pneumocystis genus.</title>
        <authorList>
            <person name="Cisse O.H."/>
            <person name="Ma L."/>
            <person name="Dekker J.P."/>
            <person name="Khil P.P."/>
            <person name="Youn J.-H."/>
            <person name="Brenchley J.M."/>
            <person name="Blair R."/>
            <person name="Pahar B."/>
            <person name="Chabe M."/>
            <person name="Van Rompay K.K.A."/>
            <person name="Keesler R."/>
            <person name="Sukura A."/>
            <person name="Hirsch V."/>
            <person name="Kutty G."/>
            <person name="Liu Y."/>
            <person name="Peng L."/>
            <person name="Chen J."/>
            <person name="Song J."/>
            <person name="Weissenbacher-Lang C."/>
            <person name="Xu J."/>
            <person name="Upham N.S."/>
            <person name="Stajich J.E."/>
            <person name="Cuomo C.A."/>
            <person name="Cushion M.T."/>
            <person name="Kovacs J.A."/>
        </authorList>
    </citation>
    <scope>NUCLEOTIDE SEQUENCE [LARGE SCALE GENOMIC DNA]</scope>
    <source>
        <strain evidence="1 2">RABM</strain>
    </source>
</reference>
<evidence type="ECO:0000313" key="1">
    <source>
        <dbReference type="EMBL" id="KAG4304170.1"/>
    </source>
</evidence>